<proteinExistence type="predicted"/>
<evidence type="ECO:0000256" key="1">
    <source>
        <dbReference type="SAM" id="SignalP"/>
    </source>
</evidence>
<dbReference type="Proteomes" id="UP000813444">
    <property type="component" value="Unassembled WGS sequence"/>
</dbReference>
<organism evidence="2 3">
    <name type="scientific">Stachybotrys elegans</name>
    <dbReference type="NCBI Taxonomy" id="80388"/>
    <lineage>
        <taxon>Eukaryota</taxon>
        <taxon>Fungi</taxon>
        <taxon>Dikarya</taxon>
        <taxon>Ascomycota</taxon>
        <taxon>Pezizomycotina</taxon>
        <taxon>Sordariomycetes</taxon>
        <taxon>Hypocreomycetidae</taxon>
        <taxon>Hypocreales</taxon>
        <taxon>Stachybotryaceae</taxon>
        <taxon>Stachybotrys</taxon>
    </lineage>
</organism>
<comment type="caution">
    <text evidence="2">The sequence shown here is derived from an EMBL/GenBank/DDBJ whole genome shotgun (WGS) entry which is preliminary data.</text>
</comment>
<evidence type="ECO:0000313" key="3">
    <source>
        <dbReference type="Proteomes" id="UP000813444"/>
    </source>
</evidence>
<dbReference type="OrthoDB" id="4986740at2759"/>
<dbReference type="EMBL" id="JAGPNK010000027">
    <property type="protein sequence ID" value="KAH7303936.1"/>
    <property type="molecule type" value="Genomic_DNA"/>
</dbReference>
<reference evidence="2" key="1">
    <citation type="journal article" date="2021" name="Nat. Commun.">
        <title>Genetic determinants of endophytism in the Arabidopsis root mycobiome.</title>
        <authorList>
            <person name="Mesny F."/>
            <person name="Miyauchi S."/>
            <person name="Thiergart T."/>
            <person name="Pickel B."/>
            <person name="Atanasova L."/>
            <person name="Karlsson M."/>
            <person name="Huettel B."/>
            <person name="Barry K.W."/>
            <person name="Haridas S."/>
            <person name="Chen C."/>
            <person name="Bauer D."/>
            <person name="Andreopoulos W."/>
            <person name="Pangilinan J."/>
            <person name="LaButti K."/>
            <person name="Riley R."/>
            <person name="Lipzen A."/>
            <person name="Clum A."/>
            <person name="Drula E."/>
            <person name="Henrissat B."/>
            <person name="Kohler A."/>
            <person name="Grigoriev I.V."/>
            <person name="Martin F.M."/>
            <person name="Hacquard S."/>
        </authorList>
    </citation>
    <scope>NUCLEOTIDE SEQUENCE</scope>
    <source>
        <strain evidence="2">MPI-CAGE-CH-0235</strain>
    </source>
</reference>
<keyword evidence="1" id="KW-0732">Signal</keyword>
<feature type="signal peptide" evidence="1">
    <location>
        <begin position="1"/>
        <end position="16"/>
    </location>
</feature>
<dbReference type="AlphaFoldDB" id="A0A8K0WJG3"/>
<keyword evidence="3" id="KW-1185">Reference proteome</keyword>
<gene>
    <name evidence="2" type="ORF">B0I35DRAFT_414798</name>
</gene>
<protein>
    <submittedName>
        <fullName evidence="2">Uncharacterized protein</fullName>
    </submittedName>
</protein>
<name>A0A8K0WJG3_9HYPO</name>
<accession>A0A8K0WJG3</accession>
<evidence type="ECO:0000313" key="2">
    <source>
        <dbReference type="EMBL" id="KAH7303936.1"/>
    </source>
</evidence>
<feature type="chain" id="PRO_5035459341" evidence="1">
    <location>
        <begin position="17"/>
        <end position="108"/>
    </location>
</feature>
<sequence>MKFSLVALFSLPAALAAPQVGAPIPSKACACANEFGGQIVNIWCQYQIGAITNIDGEDWCFPATTYAPEMPTRFNDELCPQVFPGYTTGVCRDINLCSTGYGDVLQVC</sequence>